<dbReference type="Proteomes" id="UP000001681">
    <property type="component" value="Chromosome"/>
</dbReference>
<dbReference type="EMBL" id="CP001022">
    <property type="protein sequence ID" value="ACB61076.1"/>
    <property type="molecule type" value="Genomic_DNA"/>
</dbReference>
<dbReference type="STRING" id="262543.Exig_1621"/>
<reference evidence="1 2" key="2">
    <citation type="journal article" date="2008" name="BMC Genomics">
        <title>Architecture of thermal adaptation in an Exiguobacterium sibiricum strain isolated from 3 million year old permafrost: a genome and transcriptome approach.</title>
        <authorList>
            <person name="Rodrigues D.F."/>
            <person name="Ivanova N."/>
            <person name="He Z."/>
            <person name="Huebner M."/>
            <person name="Zhou J."/>
            <person name="Tiedje J.M."/>
        </authorList>
    </citation>
    <scope>NUCLEOTIDE SEQUENCE [LARGE SCALE GENOMIC DNA]</scope>
    <source>
        <strain evidence="2">DSM 17290 / CIP 109462 / JCM 13490 / 255-15</strain>
    </source>
</reference>
<evidence type="ECO:0000313" key="1">
    <source>
        <dbReference type="EMBL" id="ACB61076.1"/>
    </source>
</evidence>
<dbReference type="HOGENOM" id="CLU_992682_0_0_9"/>
<evidence type="ECO:0008006" key="3">
    <source>
        <dbReference type="Google" id="ProtNLM"/>
    </source>
</evidence>
<dbReference type="Gene3D" id="3.60.40.10">
    <property type="entry name" value="PPM-type phosphatase domain"/>
    <property type="match status" value="1"/>
</dbReference>
<protein>
    <recommendedName>
        <fullName evidence="3">Protein serine/threonine phosphatase</fullName>
    </recommendedName>
</protein>
<dbReference type="OrthoDB" id="7944398at2"/>
<evidence type="ECO:0000313" key="2">
    <source>
        <dbReference type="Proteomes" id="UP000001681"/>
    </source>
</evidence>
<organism evidence="1 2">
    <name type="scientific">Exiguobacterium sibiricum (strain DSM 17290 / CCUG 55495 / CIP 109462 / JCM 13490 / 255-15)</name>
    <dbReference type="NCBI Taxonomy" id="262543"/>
    <lineage>
        <taxon>Bacteria</taxon>
        <taxon>Bacillati</taxon>
        <taxon>Bacillota</taxon>
        <taxon>Bacilli</taxon>
        <taxon>Bacillales</taxon>
        <taxon>Bacillales Family XII. Incertae Sedis</taxon>
        <taxon>Exiguobacterium</taxon>
    </lineage>
</organism>
<name>B1YH15_EXIS2</name>
<dbReference type="eggNOG" id="COG0631">
    <property type="taxonomic scope" value="Bacteria"/>
</dbReference>
<dbReference type="AlphaFoldDB" id="B1YH15"/>
<keyword evidence="2" id="KW-1185">Reference proteome</keyword>
<dbReference type="SUPFAM" id="SSF81606">
    <property type="entry name" value="PP2C-like"/>
    <property type="match status" value="1"/>
</dbReference>
<sequence length="262" mass="29376">MTDLVWVGNETPFVDVISIESVGPITVGRFGGCSRSGQTKNEDGCVVWIGGDWEWTMLLDAHDTAESAVLLTDYFTAHRAKIERILNEPLETMFSTLEQQVVSLLQNEAFRSACQDVQGETACLFLVRKGKYVWWLSVGDVVAYLFHPDLSKHLQYKLNERQFFEWIGRVNTFDLPVPCYGRGIRELRRGTNQLLLTTDGLIECPGAPFQDGKQMETILNTSTAGVETLLTTIKQLGVRDSTTILAWTVKVEEHVTMPGNAK</sequence>
<dbReference type="RefSeq" id="WP_012370496.1">
    <property type="nucleotide sequence ID" value="NC_010556.1"/>
</dbReference>
<reference evidence="2" key="3">
    <citation type="submission" date="2008-04" db="EMBL/GenBank/DDBJ databases">
        <title>Complete sequence of chromosome of Exiguobacterium sibiricum 255-15.</title>
        <authorList>
            <consortium name="US DOE Joint Genome Institute"/>
            <person name="Copeland A."/>
            <person name="Lucas S."/>
            <person name="Lapidus A."/>
            <person name="Glavina del Rio T."/>
            <person name="Dalin E."/>
            <person name="Tice H."/>
            <person name="Bruce D."/>
            <person name="Goodwin L."/>
            <person name="Pitluck S."/>
            <person name="Kiss H."/>
            <person name="Chertkov O."/>
            <person name="Monk C."/>
            <person name="Brettin T."/>
            <person name="Detter J.C."/>
            <person name="Han C."/>
            <person name="Kuske C.R."/>
            <person name="Schmutz J."/>
            <person name="Larimer F."/>
            <person name="Land M."/>
            <person name="Hauser L."/>
            <person name="Kyrpides N."/>
            <person name="Mikhailova N."/>
            <person name="Vishnivetskaya T."/>
            <person name="Rodrigues D.F."/>
            <person name="Gilichinsky D."/>
            <person name="Tiedje J."/>
            <person name="Richardson P."/>
        </authorList>
    </citation>
    <scope>NUCLEOTIDE SEQUENCE [LARGE SCALE GENOMIC DNA]</scope>
    <source>
        <strain evidence="2">DSM 17290 / CIP 109462 / JCM 13490 / 255-15</strain>
    </source>
</reference>
<dbReference type="KEGG" id="esi:Exig_1621"/>
<gene>
    <name evidence="1" type="ordered locus">Exig_1621</name>
</gene>
<reference evidence="1 2" key="1">
    <citation type="journal article" date="2006" name="Extremophiles">
        <title>Characterization of Exiguobacterium isolates from the Siberian permafrost. Description of Exiguobacterium sibiricum sp. nov.</title>
        <authorList>
            <person name="Rodrigues D.F."/>
            <person name="Goris J."/>
            <person name="Vishnivetskaya T."/>
            <person name="Gilichinsky D."/>
            <person name="Thomashow M.F."/>
            <person name="Tiedje J.M."/>
        </authorList>
    </citation>
    <scope>NUCLEOTIDE SEQUENCE [LARGE SCALE GENOMIC DNA]</scope>
    <source>
        <strain evidence="2">DSM 17290 / CIP 109462 / JCM 13490 / 255-15</strain>
    </source>
</reference>
<proteinExistence type="predicted"/>
<accession>B1YH15</accession>
<dbReference type="InterPro" id="IPR036457">
    <property type="entry name" value="PPM-type-like_dom_sf"/>
</dbReference>